<sequence>MLHLFVFVVLSFNCLCICFFRTYKWMFQCVIVCVDKCQWAWLCA</sequence>
<evidence type="ECO:0000313" key="1">
    <source>
        <dbReference type="EMBL" id="MBX51948.1"/>
    </source>
</evidence>
<protein>
    <submittedName>
        <fullName evidence="1">Uncharacterized protein</fullName>
    </submittedName>
</protein>
<proteinExistence type="predicted"/>
<organism evidence="1">
    <name type="scientific">Rhizophora mucronata</name>
    <name type="common">Asiatic mangrove</name>
    <dbReference type="NCBI Taxonomy" id="61149"/>
    <lineage>
        <taxon>Eukaryota</taxon>
        <taxon>Viridiplantae</taxon>
        <taxon>Streptophyta</taxon>
        <taxon>Embryophyta</taxon>
        <taxon>Tracheophyta</taxon>
        <taxon>Spermatophyta</taxon>
        <taxon>Magnoliopsida</taxon>
        <taxon>eudicotyledons</taxon>
        <taxon>Gunneridae</taxon>
        <taxon>Pentapetalae</taxon>
        <taxon>rosids</taxon>
        <taxon>fabids</taxon>
        <taxon>Malpighiales</taxon>
        <taxon>Rhizophoraceae</taxon>
        <taxon>Rhizophora</taxon>
    </lineage>
</organism>
<accession>A0A2P2PB19</accession>
<dbReference type="EMBL" id="GGEC01071464">
    <property type="protein sequence ID" value="MBX51948.1"/>
    <property type="molecule type" value="Transcribed_RNA"/>
</dbReference>
<dbReference type="AlphaFoldDB" id="A0A2P2PB19"/>
<reference evidence="1" key="1">
    <citation type="submission" date="2018-02" db="EMBL/GenBank/DDBJ databases">
        <title>Rhizophora mucronata_Transcriptome.</title>
        <authorList>
            <person name="Meera S.P."/>
            <person name="Sreeshan A."/>
            <person name="Augustine A."/>
        </authorList>
    </citation>
    <scope>NUCLEOTIDE SEQUENCE</scope>
    <source>
        <tissue evidence="1">Leaf</tissue>
    </source>
</reference>
<name>A0A2P2PB19_RHIMU</name>